<evidence type="ECO:0000313" key="6">
    <source>
        <dbReference type="Proteomes" id="UP000647017"/>
    </source>
</evidence>
<name>A0ABQ4I639_9ACTN</name>
<evidence type="ECO:0000259" key="3">
    <source>
        <dbReference type="Pfam" id="PF03446"/>
    </source>
</evidence>
<reference evidence="5 6" key="1">
    <citation type="submission" date="2021-01" db="EMBL/GenBank/DDBJ databases">
        <title>Whole genome shotgun sequence of Verrucosispora andamanensis NBRC 109075.</title>
        <authorList>
            <person name="Komaki H."/>
            <person name="Tamura T."/>
        </authorList>
    </citation>
    <scope>NUCLEOTIDE SEQUENCE [LARGE SCALE GENOMIC DNA]</scope>
    <source>
        <strain evidence="5 6">NBRC 109075</strain>
    </source>
</reference>
<evidence type="ECO:0000313" key="5">
    <source>
        <dbReference type="EMBL" id="GIJ13251.1"/>
    </source>
</evidence>
<feature type="domain" description="6-phosphogluconate dehydrogenase NADP-binding" evidence="3">
    <location>
        <begin position="1"/>
        <end position="144"/>
    </location>
</feature>
<dbReference type="PIRSF" id="PIRSF000103">
    <property type="entry name" value="HIBADH"/>
    <property type="match status" value="1"/>
</dbReference>
<proteinExistence type="inferred from homology"/>
<dbReference type="InterPro" id="IPR013328">
    <property type="entry name" value="6PGD_dom2"/>
</dbReference>
<sequence>MGRALAEALLSAGYRTTVWNRTTGKADTLVGKGALRADSVSDAIAASPLVIVCVGDYDGVHEVLDGSVAEIRGRALVNLTTGTPDEAQAVAAWAAGHGADYLDGAMMAVPQTVASPDAFFLYSGSAAAFETHRDVLDVLATSYYLGTDAAAAELWDLALLCSGYAALTGFLHGAALLDTADVAPSAFLPLATRWLHGMIAFMSELADEAESRDYTTGVSPVAINQVAVAKLAHVSHSRGVSTDIHAPLQALLGQRVADGHGTDSFASVFELLRKQS</sequence>
<evidence type="ECO:0000256" key="1">
    <source>
        <dbReference type="ARBA" id="ARBA00009080"/>
    </source>
</evidence>
<feature type="domain" description="NADPH-dependent reductive aminase-like C-terminal" evidence="4">
    <location>
        <begin position="148"/>
        <end position="274"/>
    </location>
</feature>
<keyword evidence="6" id="KW-1185">Reference proteome</keyword>
<keyword evidence="2" id="KW-0560">Oxidoreductase</keyword>
<dbReference type="Proteomes" id="UP000647017">
    <property type="component" value="Unassembled WGS sequence"/>
</dbReference>
<comment type="caution">
    <text evidence="5">The sequence shown here is derived from an EMBL/GenBank/DDBJ whole genome shotgun (WGS) entry which is preliminary data.</text>
</comment>
<accession>A0ABQ4I639</accession>
<gene>
    <name evidence="5" type="ORF">Van01_64650</name>
</gene>
<dbReference type="Pfam" id="PF21761">
    <property type="entry name" value="RedAm-like_C"/>
    <property type="match status" value="1"/>
</dbReference>
<evidence type="ECO:0000256" key="2">
    <source>
        <dbReference type="ARBA" id="ARBA00023002"/>
    </source>
</evidence>
<dbReference type="Gene3D" id="3.40.50.720">
    <property type="entry name" value="NAD(P)-binding Rossmann-like Domain"/>
    <property type="match status" value="1"/>
</dbReference>
<dbReference type="InterPro" id="IPR051265">
    <property type="entry name" value="HIBADH-related_NP60_sf"/>
</dbReference>
<dbReference type="InterPro" id="IPR015815">
    <property type="entry name" value="HIBADH-related"/>
</dbReference>
<dbReference type="InterPro" id="IPR036291">
    <property type="entry name" value="NAD(P)-bd_dom_sf"/>
</dbReference>
<comment type="similarity">
    <text evidence="1">Belongs to the HIBADH-related family.</text>
</comment>
<protein>
    <submittedName>
        <fullName evidence="5">6-phosphogluconate dehydrogenase</fullName>
    </submittedName>
</protein>
<dbReference type="EMBL" id="BOOZ01000092">
    <property type="protein sequence ID" value="GIJ13251.1"/>
    <property type="molecule type" value="Genomic_DNA"/>
</dbReference>
<dbReference type="PANTHER" id="PTHR43580">
    <property type="entry name" value="OXIDOREDUCTASE GLYR1-RELATED"/>
    <property type="match status" value="1"/>
</dbReference>
<dbReference type="Pfam" id="PF03446">
    <property type="entry name" value="NAD_binding_2"/>
    <property type="match status" value="1"/>
</dbReference>
<dbReference type="InterPro" id="IPR006115">
    <property type="entry name" value="6PGDH_NADP-bd"/>
</dbReference>
<dbReference type="SUPFAM" id="SSF51735">
    <property type="entry name" value="NAD(P)-binding Rossmann-fold domains"/>
    <property type="match status" value="1"/>
</dbReference>
<dbReference type="PANTHER" id="PTHR43580:SF2">
    <property type="entry name" value="CYTOKINE-LIKE NUCLEAR FACTOR N-PAC"/>
    <property type="match status" value="1"/>
</dbReference>
<dbReference type="InterPro" id="IPR048666">
    <property type="entry name" value="RedAm-like_C"/>
</dbReference>
<evidence type="ECO:0000259" key="4">
    <source>
        <dbReference type="Pfam" id="PF21761"/>
    </source>
</evidence>
<dbReference type="Gene3D" id="1.10.1040.10">
    <property type="entry name" value="N-(1-d-carboxylethyl)-l-norvaline Dehydrogenase, domain 2"/>
    <property type="match status" value="1"/>
</dbReference>
<organism evidence="5 6">
    <name type="scientific">Micromonospora andamanensis</name>
    <dbReference type="NCBI Taxonomy" id="1287068"/>
    <lineage>
        <taxon>Bacteria</taxon>
        <taxon>Bacillati</taxon>
        <taxon>Actinomycetota</taxon>
        <taxon>Actinomycetes</taxon>
        <taxon>Micromonosporales</taxon>
        <taxon>Micromonosporaceae</taxon>
        <taxon>Micromonospora</taxon>
    </lineage>
</organism>